<name>A0A2V2MZI1_9EURY</name>
<evidence type="ECO:0000313" key="6">
    <source>
        <dbReference type="EMBL" id="PWR72879.1"/>
    </source>
</evidence>
<keyword evidence="2 6" id="KW-0489">Methyltransferase</keyword>
<dbReference type="SUPFAM" id="SSF53335">
    <property type="entry name" value="S-adenosyl-L-methionine-dependent methyltransferases"/>
    <property type="match status" value="1"/>
</dbReference>
<feature type="domain" description="Methyltransferase" evidence="5">
    <location>
        <begin position="13"/>
        <end position="125"/>
    </location>
</feature>
<organism evidence="6 7">
    <name type="scientific">Methanospirillum lacunae</name>
    <dbReference type="NCBI Taxonomy" id="668570"/>
    <lineage>
        <taxon>Archaea</taxon>
        <taxon>Methanobacteriati</taxon>
        <taxon>Methanobacteriota</taxon>
        <taxon>Stenosarchaea group</taxon>
        <taxon>Methanomicrobia</taxon>
        <taxon>Methanomicrobiales</taxon>
        <taxon>Methanospirillaceae</taxon>
        <taxon>Methanospirillum</taxon>
    </lineage>
</organism>
<dbReference type="AlphaFoldDB" id="A0A2V2MZI1"/>
<sequence>MLNRMFVDAGIGPGMKVLDVGCGRGDVSLLVSKLTGETGMVLGIDHDAPSIEFAQNRVNELSISNISFSVCDIMSLTPMQDLFDAAVSRRVIMYLQDPVEAIKKISGMLRPGGIVALLEHDATMVPGRITPLPLQEEVNRWISETIKREGADLHIGFNLDKIIKQAGLIVEHIRAEAIIQTPQTSYPTATIIRAMLPRIIQNGVATEEEIDIETLEQRLIEERNRNNSMYVSDMVFTIWGRKPGTGS</sequence>
<proteinExistence type="predicted"/>
<evidence type="ECO:0000256" key="1">
    <source>
        <dbReference type="ARBA" id="ARBA00005189"/>
    </source>
</evidence>
<evidence type="ECO:0000313" key="7">
    <source>
        <dbReference type="Proteomes" id="UP000245657"/>
    </source>
</evidence>
<dbReference type="InterPro" id="IPR029063">
    <property type="entry name" value="SAM-dependent_MTases_sf"/>
</dbReference>
<protein>
    <submittedName>
        <fullName evidence="6">Methyltransferase</fullName>
    </submittedName>
</protein>
<dbReference type="Gene3D" id="3.40.50.150">
    <property type="entry name" value="Vaccinia Virus protein VP39"/>
    <property type="match status" value="1"/>
</dbReference>
<evidence type="ECO:0000256" key="2">
    <source>
        <dbReference type="ARBA" id="ARBA00022603"/>
    </source>
</evidence>
<dbReference type="PANTHER" id="PTHR44307:SF2">
    <property type="entry name" value="PHOSPHOETHANOLAMINE METHYLTRANSFERASE ISOFORM X1"/>
    <property type="match status" value="1"/>
</dbReference>
<dbReference type="EMBL" id="QGMY01000006">
    <property type="protein sequence ID" value="PWR72879.1"/>
    <property type="molecule type" value="Genomic_DNA"/>
</dbReference>
<keyword evidence="7" id="KW-1185">Reference proteome</keyword>
<evidence type="ECO:0000256" key="3">
    <source>
        <dbReference type="ARBA" id="ARBA00022679"/>
    </source>
</evidence>
<dbReference type="InterPro" id="IPR025714">
    <property type="entry name" value="Methyltranfer_dom"/>
</dbReference>
<keyword evidence="3 6" id="KW-0808">Transferase</keyword>
<gene>
    <name evidence="6" type="ORF">DK846_06325</name>
</gene>
<comment type="pathway">
    <text evidence="4">Phospholipid metabolism.</text>
</comment>
<dbReference type="PANTHER" id="PTHR44307">
    <property type="entry name" value="PHOSPHOETHANOLAMINE METHYLTRANSFERASE"/>
    <property type="match status" value="1"/>
</dbReference>
<dbReference type="Proteomes" id="UP000245657">
    <property type="component" value="Unassembled WGS sequence"/>
</dbReference>
<dbReference type="GO" id="GO:0008168">
    <property type="term" value="F:methyltransferase activity"/>
    <property type="evidence" value="ECO:0007669"/>
    <property type="project" value="UniProtKB-KW"/>
</dbReference>
<evidence type="ECO:0000256" key="4">
    <source>
        <dbReference type="ARBA" id="ARBA00025707"/>
    </source>
</evidence>
<evidence type="ECO:0000259" key="5">
    <source>
        <dbReference type="Pfam" id="PF13847"/>
    </source>
</evidence>
<dbReference type="CDD" id="cd02440">
    <property type="entry name" value="AdoMet_MTases"/>
    <property type="match status" value="1"/>
</dbReference>
<comment type="caution">
    <text evidence="6">The sequence shown here is derived from an EMBL/GenBank/DDBJ whole genome shotgun (WGS) entry which is preliminary data.</text>
</comment>
<dbReference type="GO" id="GO:0032259">
    <property type="term" value="P:methylation"/>
    <property type="evidence" value="ECO:0007669"/>
    <property type="project" value="UniProtKB-KW"/>
</dbReference>
<comment type="pathway">
    <text evidence="1">Lipid metabolism.</text>
</comment>
<reference evidence="6 7" key="1">
    <citation type="submission" date="2018-05" db="EMBL/GenBank/DDBJ databases">
        <title>Draft genome of Methanospirillum lacunae Ki8-1.</title>
        <authorList>
            <person name="Dueholm M.S."/>
            <person name="Nielsen P.H."/>
            <person name="Bakmann L.F."/>
            <person name="Otzen D.E."/>
        </authorList>
    </citation>
    <scope>NUCLEOTIDE SEQUENCE [LARGE SCALE GENOMIC DNA]</scope>
    <source>
        <strain evidence="6 7">Ki8-1</strain>
    </source>
</reference>
<dbReference type="Pfam" id="PF13847">
    <property type="entry name" value="Methyltransf_31"/>
    <property type="match status" value="1"/>
</dbReference>
<accession>A0A2V2MZI1</accession>